<gene>
    <name evidence="1" type="ORF">QR46_2173</name>
</gene>
<reference evidence="1 2" key="1">
    <citation type="journal article" date="2015" name="Mol. Biochem. Parasitol.">
        <title>Identification of polymorphic genes for use in assemblage B genotyping assays through comparative genomics of multiple assemblage B Giardia duodenalis isolates.</title>
        <authorList>
            <person name="Wielinga C."/>
            <person name="Thompson R.C."/>
            <person name="Monis P."/>
            <person name="Ryan U."/>
        </authorList>
    </citation>
    <scope>NUCLEOTIDE SEQUENCE [LARGE SCALE GENOMIC DNA]</scope>
    <source>
        <strain evidence="1 2">BAH15c1</strain>
    </source>
</reference>
<evidence type="ECO:0000313" key="1">
    <source>
        <dbReference type="EMBL" id="KWX13833.1"/>
    </source>
</evidence>
<sequence length="664" mass="73826">MSSFFWTMFYSPDQGNEFEEYIQNDNLEAILLHEKLQNELQQTSNALHAYLSRIDTISKLIAYAYDPDENKKNLSSAANDVFVADISILLDAITSNVPLMNSLFMALRPYNQELGRYLTTEELEATMVEDVPAGSNNGVGSGQKGLPAKYMQRRIPLHVAENFCRLIIMLVRSPVRLKKLQQHILSNTYILTLFCQVICSAPSTEAIHYLIVGKDRASESVHLQTEIVLQSGIIQSMFMLFLSNAPFDSLMHASFIICSLLANGCTSPVRNLILENLPELVKNTLNPRSHPGTVRTLLQITVSGFREAIRFGILSEKEEESHYYANVVDNLIKACIPGFTEILSLQPTVSRPPPGSPPHALFQVPLVSQEATNAGMAILLKQQVISALAELLRLSEINKESIKEKEERTLQTTFRPDMAVEFIEEYYKAKARGDGSAKDLLPFTIGLSYIFQDVYTHLESTCKYTFSSHVAKVCMDANKAISGGNAAMKKTIGIQHTLGPDGEIIYGSSAYLTLLLLESGIPSMAMREMLAFPEQAVIHHPCSVVATQVLEFLDFAPKISLYLFDAKFFSDCKQALVNEDAMPDASQEKITAACQARLAKQTRRTSLDAHIAAILSQLGRAAYGFKVVDTTIPPFQELKSIVDTNVDAKFLASILEVKEFLNFH</sequence>
<dbReference type="EMBL" id="JXTI01000054">
    <property type="protein sequence ID" value="KWX13833.1"/>
    <property type="molecule type" value="Genomic_DNA"/>
</dbReference>
<evidence type="ECO:0000313" key="2">
    <source>
        <dbReference type="Proteomes" id="UP000070089"/>
    </source>
</evidence>
<dbReference type="AlphaFoldDB" id="A0A132NUR8"/>
<comment type="caution">
    <text evidence="1">The sequence shown here is derived from an EMBL/GenBank/DDBJ whole genome shotgun (WGS) entry which is preliminary data.</text>
</comment>
<dbReference type="Proteomes" id="UP000070089">
    <property type="component" value="Unassembled WGS sequence"/>
</dbReference>
<name>A0A132NUR8_GIAIN</name>
<accession>A0A132NUR8</accession>
<organism evidence="1 2">
    <name type="scientific">Giardia duodenalis assemblage B</name>
    <dbReference type="NCBI Taxonomy" id="1394984"/>
    <lineage>
        <taxon>Eukaryota</taxon>
        <taxon>Metamonada</taxon>
        <taxon>Diplomonadida</taxon>
        <taxon>Hexamitidae</taxon>
        <taxon>Giardiinae</taxon>
        <taxon>Giardia</taxon>
    </lineage>
</organism>
<proteinExistence type="predicted"/>
<protein>
    <submittedName>
        <fullName evidence="1">Uncharacterized protein</fullName>
    </submittedName>
</protein>
<dbReference type="VEuPathDB" id="GiardiaDB:QR46_2173"/>
<dbReference type="OrthoDB" id="10250049at2759"/>